<evidence type="ECO:0000313" key="1">
    <source>
        <dbReference type="EMBL" id="AKI78793.1"/>
    </source>
</evidence>
<evidence type="ECO:0000313" key="2">
    <source>
        <dbReference type="Proteomes" id="UP000241474"/>
    </source>
</evidence>
<organismHost>
    <name type="scientific">Acanthamoeba polyphaga</name>
    <name type="common">Amoeba</name>
    <dbReference type="NCBI Taxonomy" id="5757"/>
</organismHost>
<organism evidence="1 2">
    <name type="scientific">Acanthamoeba polyphaga mimivirus</name>
    <name type="common">APMV</name>
    <dbReference type="NCBI Taxonomy" id="212035"/>
    <lineage>
        <taxon>Viruses</taxon>
        <taxon>Varidnaviria</taxon>
        <taxon>Bamfordvirae</taxon>
        <taxon>Nucleocytoviricota</taxon>
        <taxon>Megaviricetes</taxon>
        <taxon>Imitervirales</taxon>
        <taxon>Mimiviridae</taxon>
        <taxon>Megamimivirinae</taxon>
        <taxon>Mimivirus</taxon>
        <taxon>Mimivirus bradfordmassiliense</taxon>
    </lineage>
</organism>
<name>A0A0G2XZN4_MIMIV</name>
<reference evidence="1 2" key="1">
    <citation type="submission" date="2014-10" db="EMBL/GenBank/DDBJ databases">
        <title>Pan-genome analysis of Brazilian lineage A amoebal mimiviruses.</title>
        <authorList>
            <person name="Assis F.L."/>
            <person name="Abrahao J.S."/>
            <person name="Kroon E.G."/>
            <person name="Dornas F.P."/>
            <person name="Andrade K.R."/>
            <person name="Borato P.V.M."/>
            <person name="Pilotto M.R."/>
            <person name="Benamar S."/>
            <person name="LaScola B."/>
            <person name="Colson P."/>
        </authorList>
    </citation>
    <scope>NUCLEOTIDE SEQUENCE [LARGE SCALE GENOMIC DNA]</scope>
    <source>
        <strain evidence="1 2">Oyster</strain>
    </source>
</reference>
<dbReference type="Proteomes" id="UP000241474">
    <property type="component" value="Segment"/>
</dbReference>
<accession>A0A0G2XZN4</accession>
<dbReference type="EMBL" id="KM982401">
    <property type="protein sequence ID" value="AKI78793.1"/>
    <property type="molecule type" value="Genomic_DNA"/>
</dbReference>
<proteinExistence type="predicted"/>
<protein>
    <submittedName>
        <fullName evidence="1">Uncharacterized protein</fullName>
    </submittedName>
</protein>
<sequence length="91" mass="10694">MPSKIRKDRNNTNHKHNNFFSNSYKEFGVNTNKKNIYKKMFGLTSIINTLKFFLSKIQGVNLNTEVLIKVQKIKTCVNFLEEDLAELKNRI</sequence>